<keyword evidence="2" id="KW-1185">Reference proteome</keyword>
<dbReference type="OrthoDB" id="2831558at2759"/>
<dbReference type="Proteomes" id="UP000077266">
    <property type="component" value="Unassembled WGS sequence"/>
</dbReference>
<gene>
    <name evidence="1" type="ORF">EXIGLDRAFT_90888</name>
</gene>
<accession>A0A166MF92</accession>
<proteinExistence type="predicted"/>
<evidence type="ECO:0000313" key="2">
    <source>
        <dbReference type="Proteomes" id="UP000077266"/>
    </source>
</evidence>
<dbReference type="InParanoid" id="A0A166MF92"/>
<dbReference type="AlphaFoldDB" id="A0A166MF92"/>
<organism evidence="1 2">
    <name type="scientific">Exidia glandulosa HHB12029</name>
    <dbReference type="NCBI Taxonomy" id="1314781"/>
    <lineage>
        <taxon>Eukaryota</taxon>
        <taxon>Fungi</taxon>
        <taxon>Dikarya</taxon>
        <taxon>Basidiomycota</taxon>
        <taxon>Agaricomycotina</taxon>
        <taxon>Agaricomycetes</taxon>
        <taxon>Auriculariales</taxon>
        <taxon>Exidiaceae</taxon>
        <taxon>Exidia</taxon>
    </lineage>
</organism>
<reference evidence="1 2" key="1">
    <citation type="journal article" date="2016" name="Mol. Biol. Evol.">
        <title>Comparative Genomics of Early-Diverging Mushroom-Forming Fungi Provides Insights into the Origins of Lignocellulose Decay Capabilities.</title>
        <authorList>
            <person name="Nagy L.G."/>
            <person name="Riley R."/>
            <person name="Tritt A."/>
            <person name="Adam C."/>
            <person name="Daum C."/>
            <person name="Floudas D."/>
            <person name="Sun H."/>
            <person name="Yadav J.S."/>
            <person name="Pangilinan J."/>
            <person name="Larsson K.H."/>
            <person name="Matsuura K."/>
            <person name="Barry K."/>
            <person name="Labutti K."/>
            <person name="Kuo R."/>
            <person name="Ohm R.A."/>
            <person name="Bhattacharya S.S."/>
            <person name="Shirouzu T."/>
            <person name="Yoshinaga Y."/>
            <person name="Martin F.M."/>
            <person name="Grigoriev I.V."/>
            <person name="Hibbett D.S."/>
        </authorList>
    </citation>
    <scope>NUCLEOTIDE SEQUENCE [LARGE SCALE GENOMIC DNA]</scope>
    <source>
        <strain evidence="1 2">HHB12029</strain>
    </source>
</reference>
<sequence>MKENDGSIRVTGIIDWELAQCVPLDKWEPFNTLWYPKQPEYTDALRSHLFAELNATSGVYSRPSSDAPGVDAEREAWWSLMSLSYWIVYRTVNPEEETRMSQWMEKFWKIITELRVL</sequence>
<dbReference type="EMBL" id="KV427282">
    <property type="protein sequence ID" value="KZV77966.1"/>
    <property type="molecule type" value="Genomic_DNA"/>
</dbReference>
<protein>
    <submittedName>
        <fullName evidence="1">Uncharacterized protein</fullName>
    </submittedName>
</protein>
<evidence type="ECO:0000313" key="1">
    <source>
        <dbReference type="EMBL" id="KZV77966.1"/>
    </source>
</evidence>
<name>A0A166MF92_EXIGL</name>